<feature type="transmembrane region" description="Helical" evidence="9">
    <location>
        <begin position="356"/>
        <end position="376"/>
    </location>
</feature>
<feature type="transmembrane region" description="Helical" evidence="9">
    <location>
        <begin position="138"/>
        <end position="160"/>
    </location>
</feature>
<keyword evidence="6 9" id="KW-1133">Transmembrane helix</keyword>
<feature type="transmembrane region" description="Helical" evidence="9">
    <location>
        <begin position="473"/>
        <end position="496"/>
    </location>
</feature>
<dbReference type="KEGG" id="vde:111253456"/>
<proteinExistence type="inferred from homology"/>
<name>A0A7M7KLK6_VARDE</name>
<comment type="similarity">
    <text evidence="2">Belongs to the SLC41A transporter family.</text>
</comment>
<feature type="transmembrane region" description="Helical" evidence="9">
    <location>
        <begin position="517"/>
        <end position="540"/>
    </location>
</feature>
<accession>A0A7M7KLK6</accession>
<dbReference type="InterPro" id="IPR006667">
    <property type="entry name" value="SLC41_membr_dom"/>
</dbReference>
<dbReference type="PANTHER" id="PTHR16228">
    <property type="entry name" value="DIVALENT CATION TRANSPORTER SOLUTE CARRIER FAMILY 41"/>
    <property type="match status" value="1"/>
</dbReference>
<dbReference type="RefSeq" id="XP_022668574.1">
    <property type="nucleotide sequence ID" value="XM_022812839.1"/>
</dbReference>
<feature type="domain" description="SLC41A/MgtE integral membrane" evidence="10">
    <location>
        <begin position="179"/>
        <end position="312"/>
    </location>
</feature>
<feature type="transmembrane region" description="Helical" evidence="9">
    <location>
        <begin position="325"/>
        <end position="344"/>
    </location>
</feature>
<dbReference type="OMA" id="HAFLICA"/>
<dbReference type="EnsemblMetazoa" id="XM_022812838">
    <property type="protein sequence ID" value="XP_022668573"/>
    <property type="gene ID" value="LOC111253456"/>
</dbReference>
<feature type="domain" description="SLC41A/MgtE integral membrane" evidence="10">
    <location>
        <begin position="390"/>
        <end position="532"/>
    </location>
</feature>
<keyword evidence="12" id="KW-1185">Reference proteome</keyword>
<keyword evidence="5" id="KW-0460">Magnesium</keyword>
<dbReference type="InParanoid" id="A0A7M7KLK6"/>
<evidence type="ECO:0000256" key="1">
    <source>
        <dbReference type="ARBA" id="ARBA00004141"/>
    </source>
</evidence>
<dbReference type="EnsemblMetazoa" id="XM_022812840">
    <property type="protein sequence ID" value="XP_022668575"/>
    <property type="gene ID" value="LOC111253456"/>
</dbReference>
<dbReference type="RefSeq" id="XP_022668578.1">
    <property type="nucleotide sequence ID" value="XM_022812843.1"/>
</dbReference>
<evidence type="ECO:0000256" key="8">
    <source>
        <dbReference type="ARBA" id="ARBA00023136"/>
    </source>
</evidence>
<evidence type="ECO:0000256" key="5">
    <source>
        <dbReference type="ARBA" id="ARBA00022842"/>
    </source>
</evidence>
<dbReference type="GO" id="GO:0005886">
    <property type="term" value="C:plasma membrane"/>
    <property type="evidence" value="ECO:0007669"/>
    <property type="project" value="TreeGrafter"/>
</dbReference>
<keyword evidence="4 9" id="KW-0812">Transmembrane</keyword>
<dbReference type="FunCoup" id="A0A7M7KLK6">
    <property type="interactions" value="108"/>
</dbReference>
<dbReference type="EnsemblMetazoa" id="XM_022812841">
    <property type="protein sequence ID" value="XP_022668576"/>
    <property type="gene ID" value="LOC111253456"/>
</dbReference>
<evidence type="ECO:0000256" key="6">
    <source>
        <dbReference type="ARBA" id="ARBA00022989"/>
    </source>
</evidence>
<dbReference type="EnsemblMetazoa" id="XM_022812843">
    <property type="protein sequence ID" value="XP_022668578"/>
    <property type="gene ID" value="LOC111253456"/>
</dbReference>
<feature type="transmembrane region" description="Helical" evidence="9">
    <location>
        <begin position="221"/>
        <end position="243"/>
    </location>
</feature>
<evidence type="ECO:0000256" key="4">
    <source>
        <dbReference type="ARBA" id="ARBA00022692"/>
    </source>
</evidence>
<dbReference type="FunFam" id="1.10.357.20:FF:000001">
    <property type="entry name" value="Solute carrier family 41 member 2"/>
    <property type="match status" value="1"/>
</dbReference>
<feature type="transmembrane region" description="Helical" evidence="9">
    <location>
        <begin position="255"/>
        <end position="281"/>
    </location>
</feature>
<dbReference type="Gene3D" id="1.10.357.20">
    <property type="entry name" value="SLC41 divalent cation transporters, integral membrane domain"/>
    <property type="match status" value="2"/>
</dbReference>
<dbReference type="GO" id="GO:0008324">
    <property type="term" value="F:monoatomic cation transmembrane transporter activity"/>
    <property type="evidence" value="ECO:0007669"/>
    <property type="project" value="InterPro"/>
</dbReference>
<evidence type="ECO:0000313" key="11">
    <source>
        <dbReference type="EnsemblMetazoa" id="XP_022668575"/>
    </source>
</evidence>
<evidence type="ECO:0000256" key="7">
    <source>
        <dbReference type="ARBA" id="ARBA00023065"/>
    </source>
</evidence>
<comment type="subcellular location">
    <subcellularLocation>
        <location evidence="1">Membrane</location>
        <topology evidence="1">Multi-pass membrane protein</topology>
    </subcellularLocation>
</comment>
<dbReference type="RefSeq" id="XP_022668576.1">
    <property type="nucleotide sequence ID" value="XM_022812841.1"/>
</dbReference>
<protein>
    <recommendedName>
        <fullName evidence="10">SLC41A/MgtE integral membrane domain-containing protein</fullName>
    </recommendedName>
</protein>
<evidence type="ECO:0000256" key="2">
    <source>
        <dbReference type="ARBA" id="ARBA00009749"/>
    </source>
</evidence>
<dbReference type="AlphaFoldDB" id="A0A7M7KLK6"/>
<evidence type="ECO:0000256" key="9">
    <source>
        <dbReference type="SAM" id="Phobius"/>
    </source>
</evidence>
<organism evidence="11 12">
    <name type="scientific">Varroa destructor</name>
    <name type="common">Honeybee mite</name>
    <dbReference type="NCBI Taxonomy" id="109461"/>
    <lineage>
        <taxon>Eukaryota</taxon>
        <taxon>Metazoa</taxon>
        <taxon>Ecdysozoa</taxon>
        <taxon>Arthropoda</taxon>
        <taxon>Chelicerata</taxon>
        <taxon>Arachnida</taxon>
        <taxon>Acari</taxon>
        <taxon>Parasitiformes</taxon>
        <taxon>Mesostigmata</taxon>
        <taxon>Gamasina</taxon>
        <taxon>Dermanyssoidea</taxon>
        <taxon>Varroidae</taxon>
        <taxon>Varroa</taxon>
    </lineage>
</organism>
<evidence type="ECO:0000256" key="3">
    <source>
        <dbReference type="ARBA" id="ARBA00022448"/>
    </source>
</evidence>
<dbReference type="EnsemblMetazoa" id="XM_022812839">
    <property type="protein sequence ID" value="XP_022668574"/>
    <property type="gene ID" value="LOC111253456"/>
</dbReference>
<keyword evidence="8 9" id="KW-0472">Membrane</keyword>
<keyword evidence="7" id="KW-0406">Ion transport</keyword>
<dbReference type="Pfam" id="PF01769">
    <property type="entry name" value="MgtE"/>
    <property type="match status" value="2"/>
</dbReference>
<dbReference type="SUPFAM" id="SSF161093">
    <property type="entry name" value="MgtE membrane domain-like"/>
    <property type="match status" value="2"/>
</dbReference>
<feature type="transmembrane region" description="Helical" evidence="9">
    <location>
        <begin position="293"/>
        <end position="318"/>
    </location>
</feature>
<dbReference type="InterPro" id="IPR045349">
    <property type="entry name" value="SLC41A1-3"/>
</dbReference>
<evidence type="ECO:0000259" key="10">
    <source>
        <dbReference type="Pfam" id="PF01769"/>
    </source>
</evidence>
<dbReference type="RefSeq" id="XP_022668573.1">
    <property type="nucleotide sequence ID" value="XM_022812838.1"/>
</dbReference>
<dbReference type="InterPro" id="IPR036739">
    <property type="entry name" value="SLC41_membr_dom_sf"/>
</dbReference>
<reference evidence="11" key="1">
    <citation type="submission" date="2021-01" db="UniProtKB">
        <authorList>
            <consortium name="EnsemblMetazoa"/>
        </authorList>
    </citation>
    <scope>IDENTIFICATION</scope>
</reference>
<dbReference type="PANTHER" id="PTHR16228:SF7">
    <property type="entry name" value="SLC41A_MGTE INTEGRAL MEMBRANE DOMAIN-CONTAINING PROTEIN"/>
    <property type="match status" value="1"/>
</dbReference>
<sequence length="577" mass="62013">MSSPEGSPERQLIVGRPLVLQPHGGSVNLAFTQEDDVCDGPGGRPAPTGTVSYGLYSPMSDGFPQSPDGSITSERSQAQLLRSAGPGRGRGPPNASFSINVNSTVKDDVLEKNASVVSHDSLDGGNSNDFEEEHIRKVFLQMIGPFIAAGFGTVAAGLLLDTVVGWENYKAIPELIGLVPTLLGLKGNLEMTLTARLCTAANMGNMDNSVERWRHVTGNLVVTQLQAIAVSFLASIISIAVYAMTQNKFELSNTFVLCASALMTAAVASLLLGLLMCAIVILSRKFRLNPDNVSAPIAASLGDITTLALLSYISWFLYSYRHLRWLAPIIIFVFMAIAPLWAYISCRNTTVRAVLISGWTPVLGAMIISQAAGYILETVNNCYRTMAIYQPVISGVGGNLVVVQTCRMTTFLGRRSQLGSHPPDDNRSCVDPLSTLFGSHYLSRTASLLLMLTVPGHLLFIYVIQLFTSDSVITPVFLVFYLGATLVQVGFLLYVARCMVYSMWRRAIDPDNAAIPLLTALGDLAGIALLALALIFLHGIGDKSSPLDAECISNHTQVAHLITTTPMAKMVSPVSLQ</sequence>
<keyword evidence="3" id="KW-0813">Transport</keyword>
<dbReference type="GeneID" id="111253456"/>
<dbReference type="OrthoDB" id="5791097at2759"/>
<evidence type="ECO:0000313" key="12">
    <source>
        <dbReference type="Proteomes" id="UP000594260"/>
    </source>
</evidence>
<dbReference type="Proteomes" id="UP000594260">
    <property type="component" value="Unplaced"/>
</dbReference>
<feature type="transmembrane region" description="Helical" evidence="9">
    <location>
        <begin position="448"/>
        <end position="467"/>
    </location>
</feature>
<dbReference type="RefSeq" id="XP_022668575.1">
    <property type="nucleotide sequence ID" value="XM_022812840.1"/>
</dbReference>